<keyword evidence="2" id="KW-0560">Oxidoreductase</keyword>
<dbReference type="Pfam" id="PF11807">
    <property type="entry name" value="UstYa"/>
    <property type="match status" value="1"/>
</dbReference>
<evidence type="ECO:0000313" key="7">
    <source>
        <dbReference type="Proteomes" id="UP001446871"/>
    </source>
</evidence>
<gene>
    <name evidence="6" type="ORF">PG996_007837</name>
</gene>
<evidence type="ECO:0000256" key="5">
    <source>
        <dbReference type="SAM" id="Phobius"/>
    </source>
</evidence>
<dbReference type="PANTHER" id="PTHR33365:SF11">
    <property type="entry name" value="TAT PATHWAY SIGNAL SEQUENCE"/>
    <property type="match status" value="1"/>
</dbReference>
<protein>
    <recommendedName>
        <fullName evidence="8">Oxidase ustYa</fullName>
    </recommendedName>
</protein>
<evidence type="ECO:0000256" key="4">
    <source>
        <dbReference type="SAM" id="MobiDB-lite"/>
    </source>
</evidence>
<comment type="caution">
    <text evidence="6">The sequence shown here is derived from an EMBL/GenBank/DDBJ whole genome shotgun (WGS) entry which is preliminary data.</text>
</comment>
<feature type="non-terminal residue" evidence="6">
    <location>
        <position position="1"/>
    </location>
</feature>
<evidence type="ECO:0000256" key="1">
    <source>
        <dbReference type="ARBA" id="ARBA00004685"/>
    </source>
</evidence>
<keyword evidence="5" id="KW-0472">Membrane</keyword>
<feature type="transmembrane region" description="Helical" evidence="5">
    <location>
        <begin position="80"/>
        <end position="100"/>
    </location>
</feature>
<keyword evidence="7" id="KW-1185">Reference proteome</keyword>
<dbReference type="EMBL" id="JAQQWM010000005">
    <property type="protein sequence ID" value="KAK8063185.1"/>
    <property type="molecule type" value="Genomic_DNA"/>
</dbReference>
<feature type="region of interest" description="Disordered" evidence="4">
    <location>
        <begin position="47"/>
        <end position="66"/>
    </location>
</feature>
<keyword evidence="5" id="KW-0812">Transmembrane</keyword>
<evidence type="ECO:0000256" key="3">
    <source>
        <dbReference type="ARBA" id="ARBA00035112"/>
    </source>
</evidence>
<accession>A0ABR1UYP8</accession>
<dbReference type="InterPro" id="IPR021765">
    <property type="entry name" value="UstYa-like"/>
</dbReference>
<evidence type="ECO:0000256" key="2">
    <source>
        <dbReference type="ARBA" id="ARBA00023002"/>
    </source>
</evidence>
<comment type="pathway">
    <text evidence="1">Mycotoxin biosynthesis.</text>
</comment>
<organism evidence="6 7">
    <name type="scientific">Apiospora saccharicola</name>
    <dbReference type="NCBI Taxonomy" id="335842"/>
    <lineage>
        <taxon>Eukaryota</taxon>
        <taxon>Fungi</taxon>
        <taxon>Dikarya</taxon>
        <taxon>Ascomycota</taxon>
        <taxon>Pezizomycotina</taxon>
        <taxon>Sordariomycetes</taxon>
        <taxon>Xylariomycetidae</taxon>
        <taxon>Amphisphaeriales</taxon>
        <taxon>Apiosporaceae</taxon>
        <taxon>Apiospora</taxon>
    </lineage>
</organism>
<keyword evidence="5" id="KW-1133">Transmembrane helix</keyword>
<dbReference type="PANTHER" id="PTHR33365">
    <property type="entry name" value="YALI0B05434P"/>
    <property type="match status" value="1"/>
</dbReference>
<evidence type="ECO:0008006" key="8">
    <source>
        <dbReference type="Google" id="ProtNLM"/>
    </source>
</evidence>
<evidence type="ECO:0000313" key="6">
    <source>
        <dbReference type="EMBL" id="KAK8063185.1"/>
    </source>
</evidence>
<name>A0ABR1UYP8_9PEZI</name>
<comment type="similarity">
    <text evidence="3">Belongs to the ustYa family.</text>
</comment>
<dbReference type="Proteomes" id="UP001446871">
    <property type="component" value="Unassembled WGS sequence"/>
</dbReference>
<proteinExistence type="inferred from homology"/>
<reference evidence="6 7" key="1">
    <citation type="submission" date="2023-01" db="EMBL/GenBank/DDBJ databases">
        <title>Analysis of 21 Apiospora genomes using comparative genomics revels a genus with tremendous synthesis potential of carbohydrate active enzymes and secondary metabolites.</title>
        <authorList>
            <person name="Sorensen T."/>
        </authorList>
    </citation>
    <scope>NUCLEOTIDE SEQUENCE [LARGE SCALE GENOMIC DNA]</scope>
    <source>
        <strain evidence="6 7">CBS 83171</strain>
    </source>
</reference>
<sequence>TNTNTNTNTMEYSKQPGGAYQNVAVADDGRSSTEVDESVMGDEKHWRGDATQHHHPDCHHHSHHEEESTTRKYMTKFRRYRWIVDTLLLCVNISLSLLLVRDFWREKSISTIQVGGDVTGLGPTCECSLRIAFCDEKVPTKILKFNADPAFVPNDTAKFFSNETIATWNTMLPIGSGWGEVTDETFFTTSMTHQLHCVFMMARIYSNLERNTKEHLPGDYHSHYLHCVDYLRQGIMCSGDLAMEPHDRSDSDDNGPLDGSWNGHHVCKDYDHVMPYLEEQIAEGIRKVLPIDD</sequence>